<reference evidence="5 6" key="1">
    <citation type="journal article" date="2011" name="Genome Biol. Evol.">
        <title>Integration of the genetic map and genome assembly of fugu facilitates insights into distinct features of genome evolution in teleosts and mammals.</title>
        <authorList>
            <person name="Kai W."/>
            <person name="Kikuchi K."/>
            <person name="Tohari S."/>
            <person name="Chew A.K."/>
            <person name="Tay A."/>
            <person name="Fujiwara A."/>
            <person name="Hosoya S."/>
            <person name="Suetake H."/>
            <person name="Naruse K."/>
            <person name="Brenner S."/>
            <person name="Suzuki Y."/>
            <person name="Venkatesh B."/>
        </authorList>
    </citation>
    <scope>NUCLEOTIDE SEQUENCE [LARGE SCALE GENOMIC DNA]</scope>
</reference>
<dbReference type="GO" id="GO:0005737">
    <property type="term" value="C:cytoplasm"/>
    <property type="evidence" value="ECO:0007669"/>
    <property type="project" value="TreeGrafter"/>
</dbReference>
<dbReference type="InterPro" id="IPR007327">
    <property type="entry name" value="TPD52"/>
</dbReference>
<evidence type="ECO:0000256" key="3">
    <source>
        <dbReference type="SAM" id="Coils"/>
    </source>
</evidence>
<evidence type="ECO:0000256" key="2">
    <source>
        <dbReference type="ARBA" id="ARBA00023054"/>
    </source>
</evidence>
<keyword evidence="2 3" id="KW-0175">Coiled coil</keyword>
<keyword evidence="6" id="KW-1185">Reference proteome</keyword>
<dbReference type="Ensembl" id="ENSTRUT00000070510.1">
    <property type="protein sequence ID" value="ENSTRUP00000083473.1"/>
    <property type="gene ID" value="ENSTRUG00000027642.1"/>
</dbReference>
<dbReference type="PANTHER" id="PTHR19307">
    <property type="entry name" value="TUMOR PROTEIN D52"/>
    <property type="match status" value="1"/>
</dbReference>
<dbReference type="InParanoid" id="A0A674PCX4"/>
<reference evidence="5" key="3">
    <citation type="submission" date="2025-09" db="UniProtKB">
        <authorList>
            <consortium name="Ensembl"/>
        </authorList>
    </citation>
    <scope>IDENTIFICATION</scope>
</reference>
<dbReference type="Proteomes" id="UP000005226">
    <property type="component" value="Chromosome 3"/>
</dbReference>
<sequence>PALMEEEAEELRCELSKVEEEINTLRQVLSAKERHASELKRKLGLSPLNELKQNLSKVLHNVARSPNSHTAGQQWAFSRHGNHVGQDIHEGSGSVPFSNLTRVFAVLTFGGPAIQNIHSVRSVPPQDTQDVRRRRRPKRRSRTRNQQIAEEKPTTLKLGSGTGATAHPPAVAWSEDGQGALL</sequence>
<evidence type="ECO:0000256" key="1">
    <source>
        <dbReference type="ARBA" id="ARBA00005702"/>
    </source>
</evidence>
<dbReference type="PANTHER" id="PTHR19307:SF13">
    <property type="entry name" value="TUMOR PROTEIN D54"/>
    <property type="match status" value="1"/>
</dbReference>
<feature type="region of interest" description="Disordered" evidence="4">
    <location>
        <begin position="123"/>
        <end position="182"/>
    </location>
</feature>
<feature type="coiled-coil region" evidence="3">
    <location>
        <begin position="1"/>
        <end position="42"/>
    </location>
</feature>
<feature type="compositionally biased region" description="Basic residues" evidence="4">
    <location>
        <begin position="132"/>
        <end position="143"/>
    </location>
</feature>
<accession>A0A674PCX4</accession>
<evidence type="ECO:0000313" key="5">
    <source>
        <dbReference type="Ensembl" id="ENSTRUP00000083473.1"/>
    </source>
</evidence>
<evidence type="ECO:0000313" key="6">
    <source>
        <dbReference type="Proteomes" id="UP000005226"/>
    </source>
</evidence>
<organism evidence="5 6">
    <name type="scientific">Takifugu rubripes</name>
    <name type="common">Japanese pufferfish</name>
    <name type="synonym">Fugu rubripes</name>
    <dbReference type="NCBI Taxonomy" id="31033"/>
    <lineage>
        <taxon>Eukaryota</taxon>
        <taxon>Metazoa</taxon>
        <taxon>Chordata</taxon>
        <taxon>Craniata</taxon>
        <taxon>Vertebrata</taxon>
        <taxon>Euteleostomi</taxon>
        <taxon>Actinopterygii</taxon>
        <taxon>Neopterygii</taxon>
        <taxon>Teleostei</taxon>
        <taxon>Neoteleostei</taxon>
        <taxon>Acanthomorphata</taxon>
        <taxon>Eupercaria</taxon>
        <taxon>Tetraodontiformes</taxon>
        <taxon>Tetradontoidea</taxon>
        <taxon>Tetraodontidae</taxon>
        <taxon>Takifugu</taxon>
    </lineage>
</organism>
<reference evidence="5" key="2">
    <citation type="submission" date="2025-08" db="UniProtKB">
        <authorList>
            <consortium name="Ensembl"/>
        </authorList>
    </citation>
    <scope>IDENTIFICATION</scope>
</reference>
<dbReference type="AlphaFoldDB" id="A0A674PCX4"/>
<dbReference type="Pfam" id="PF04201">
    <property type="entry name" value="TPD52"/>
    <property type="match status" value="1"/>
</dbReference>
<protein>
    <submittedName>
        <fullName evidence="5">Uncharacterized protein</fullName>
    </submittedName>
</protein>
<comment type="similarity">
    <text evidence="1">Belongs to the TPD52 family.</text>
</comment>
<name>A0A674PCX4_TAKRU</name>
<proteinExistence type="inferred from homology"/>
<evidence type="ECO:0000256" key="4">
    <source>
        <dbReference type="SAM" id="MobiDB-lite"/>
    </source>
</evidence>
<dbReference type="GeneTree" id="ENSGT00940000155572"/>